<accession>A0ABR9HD48</accession>
<name>A0ABR9HD48_9ACTN</name>
<comment type="caution">
    <text evidence="2">The sequence shown here is derived from an EMBL/GenBank/DDBJ whole genome shotgun (WGS) entry which is preliminary data.</text>
</comment>
<evidence type="ECO:0000256" key="1">
    <source>
        <dbReference type="SAM" id="MobiDB-lite"/>
    </source>
</evidence>
<evidence type="ECO:0000313" key="3">
    <source>
        <dbReference type="Proteomes" id="UP000598217"/>
    </source>
</evidence>
<gene>
    <name evidence="2" type="ORF">H4W79_001172</name>
</gene>
<dbReference type="EMBL" id="JADBDY010000001">
    <property type="protein sequence ID" value="MBE1456958.1"/>
    <property type="molecule type" value="Genomic_DNA"/>
</dbReference>
<sequence length="298" mass="33073">MSGWDKIEAVSALEAHGLLRVPIRVVRRPHQMSTRALRDSFSEHRLLVLRTAATSEERNLPRLVGATPAAAATWIGNLVPGLSVLVQPYEQVLFSVELAVYESVVVAEIVPGIWELDSRLTPAVLLVKDDGLELTIPDTHPQMARFHDPHHGTRQRLARVDDWQIATLVAWVREHRRHLTALRDDLGQPFGLKLHHSSRYGLSAQNLRSSVPEPDTWQQDTPAPPINTAPLSSTDAPLPDGPVLLDVSVAREEHARLASFIDRLHRAGTREVYLRSGLLSHLAINLREAGITVRSAHA</sequence>
<dbReference type="RefSeq" id="WP_191272793.1">
    <property type="nucleotide sequence ID" value="NZ_BMXJ01000006.1"/>
</dbReference>
<organism evidence="2 3">
    <name type="scientific">Nocardiopsis terrae</name>
    <dbReference type="NCBI Taxonomy" id="372655"/>
    <lineage>
        <taxon>Bacteria</taxon>
        <taxon>Bacillati</taxon>
        <taxon>Actinomycetota</taxon>
        <taxon>Actinomycetes</taxon>
        <taxon>Streptosporangiales</taxon>
        <taxon>Nocardiopsidaceae</taxon>
        <taxon>Nocardiopsis</taxon>
    </lineage>
</organism>
<evidence type="ECO:0000313" key="2">
    <source>
        <dbReference type="EMBL" id="MBE1456958.1"/>
    </source>
</evidence>
<proteinExistence type="predicted"/>
<dbReference type="Proteomes" id="UP000598217">
    <property type="component" value="Unassembled WGS sequence"/>
</dbReference>
<protein>
    <submittedName>
        <fullName evidence="2">Uncharacterized protein</fullName>
    </submittedName>
</protein>
<feature type="region of interest" description="Disordered" evidence="1">
    <location>
        <begin position="207"/>
        <end position="237"/>
    </location>
</feature>
<keyword evidence="3" id="KW-1185">Reference proteome</keyword>
<reference evidence="2 3" key="1">
    <citation type="submission" date="2020-10" db="EMBL/GenBank/DDBJ databases">
        <title>Sequencing the genomes of 1000 actinobacteria strains.</title>
        <authorList>
            <person name="Klenk H.-P."/>
        </authorList>
    </citation>
    <scope>NUCLEOTIDE SEQUENCE [LARGE SCALE GENOMIC DNA]</scope>
    <source>
        <strain evidence="2 3">DSM 45157</strain>
    </source>
</reference>